<keyword evidence="2" id="KW-1185">Reference proteome</keyword>
<reference evidence="1" key="1">
    <citation type="submission" date="2021-12" db="EMBL/GenBank/DDBJ databases">
        <authorList>
            <person name="Lee J.-H."/>
            <person name="Kim S.-B."/>
        </authorList>
    </citation>
    <scope>NUCLEOTIDE SEQUENCE</scope>
    <source>
        <strain evidence="1">NR30</strain>
    </source>
</reference>
<protein>
    <submittedName>
        <fullName evidence="1">DinB family protein</fullName>
    </submittedName>
</protein>
<dbReference type="Gene3D" id="1.20.120.450">
    <property type="entry name" value="dinb family like domain"/>
    <property type="match status" value="1"/>
</dbReference>
<dbReference type="SUPFAM" id="SSF109854">
    <property type="entry name" value="DinB/YfiT-like putative metalloenzymes"/>
    <property type="match status" value="1"/>
</dbReference>
<proteinExistence type="predicted"/>
<dbReference type="InterPro" id="IPR034660">
    <property type="entry name" value="DinB/YfiT-like"/>
</dbReference>
<gene>
    <name evidence="1" type="ORF">LJ657_32630</name>
</gene>
<evidence type="ECO:0000313" key="1">
    <source>
        <dbReference type="EMBL" id="MCD9878279.1"/>
    </source>
</evidence>
<dbReference type="Proteomes" id="UP001108029">
    <property type="component" value="Unassembled WGS sequence"/>
</dbReference>
<name>A0A9Q3Z9G0_9ACTN</name>
<organism evidence="1 2">
    <name type="scientific">Streptomyces guryensis</name>
    <dbReference type="NCBI Taxonomy" id="2886947"/>
    <lineage>
        <taxon>Bacteria</taxon>
        <taxon>Bacillati</taxon>
        <taxon>Actinomycetota</taxon>
        <taxon>Actinomycetes</taxon>
        <taxon>Kitasatosporales</taxon>
        <taxon>Streptomycetaceae</taxon>
        <taxon>Streptomyces</taxon>
    </lineage>
</organism>
<dbReference type="RefSeq" id="WP_232652497.1">
    <property type="nucleotide sequence ID" value="NZ_JAJSBI010000020.1"/>
</dbReference>
<evidence type="ECO:0000313" key="2">
    <source>
        <dbReference type="Proteomes" id="UP001108029"/>
    </source>
</evidence>
<dbReference type="InterPro" id="IPR007061">
    <property type="entry name" value="MST-like"/>
</dbReference>
<dbReference type="Pfam" id="PF04978">
    <property type="entry name" value="MST"/>
    <property type="match status" value="1"/>
</dbReference>
<dbReference type="EMBL" id="JAJSBI010000020">
    <property type="protein sequence ID" value="MCD9878279.1"/>
    <property type="molecule type" value="Genomic_DNA"/>
</dbReference>
<sequence length="205" mass="22310">MASSTPSPTPDAKSDLHFYLQSARDALLWKLEGLSEYDIRRPRTPTGTNLLGLVKHATGAELGYLGDTFGRPLSGGPLPWMAAGGEPNADMWATADESRGHIVDLYRRVWAHADATIDALPLDAVGTVPWWPQGRDEVTLHHAVVRVIADTHRHAGHADILRELTDGAVGMNKGNGSMPSGDSAWWESHRDRLERAAREAGRNPA</sequence>
<dbReference type="AlphaFoldDB" id="A0A9Q3Z9G0"/>
<comment type="caution">
    <text evidence="1">The sequence shown here is derived from an EMBL/GenBank/DDBJ whole genome shotgun (WGS) entry which is preliminary data.</text>
</comment>
<accession>A0A9Q3Z9G0</accession>